<dbReference type="Proteomes" id="UP000800096">
    <property type="component" value="Unassembled WGS sequence"/>
</dbReference>
<evidence type="ECO:0000313" key="1">
    <source>
        <dbReference type="EMBL" id="KAF1911275.1"/>
    </source>
</evidence>
<protein>
    <submittedName>
        <fullName evidence="1">Uncharacterized protein</fullName>
    </submittedName>
</protein>
<name>A0A6A5Q6R3_AMPQU</name>
<reference evidence="1" key="1">
    <citation type="journal article" date="2020" name="Stud. Mycol.">
        <title>101 Dothideomycetes genomes: a test case for predicting lifestyles and emergence of pathogens.</title>
        <authorList>
            <person name="Haridas S."/>
            <person name="Albert R."/>
            <person name="Binder M."/>
            <person name="Bloem J."/>
            <person name="Labutti K."/>
            <person name="Salamov A."/>
            <person name="Andreopoulos B."/>
            <person name="Baker S."/>
            <person name="Barry K."/>
            <person name="Bills G."/>
            <person name="Bluhm B."/>
            <person name="Cannon C."/>
            <person name="Castanera R."/>
            <person name="Culley D."/>
            <person name="Daum C."/>
            <person name="Ezra D."/>
            <person name="Gonzalez J."/>
            <person name="Henrissat B."/>
            <person name="Kuo A."/>
            <person name="Liang C."/>
            <person name="Lipzen A."/>
            <person name="Lutzoni F."/>
            <person name="Magnuson J."/>
            <person name="Mondo S."/>
            <person name="Nolan M."/>
            <person name="Ohm R."/>
            <person name="Pangilinan J."/>
            <person name="Park H.-J."/>
            <person name="Ramirez L."/>
            <person name="Alfaro M."/>
            <person name="Sun H."/>
            <person name="Tritt A."/>
            <person name="Yoshinaga Y."/>
            <person name="Zwiers L.-H."/>
            <person name="Turgeon B."/>
            <person name="Goodwin S."/>
            <person name="Spatafora J."/>
            <person name="Crous P."/>
            <person name="Grigoriev I."/>
        </authorList>
    </citation>
    <scope>NUCLEOTIDE SEQUENCE</scope>
    <source>
        <strain evidence="1">HMLAC05119</strain>
    </source>
</reference>
<evidence type="ECO:0000313" key="2">
    <source>
        <dbReference type="Proteomes" id="UP000800096"/>
    </source>
</evidence>
<dbReference type="OrthoDB" id="3797486at2759"/>
<dbReference type="EMBL" id="ML979144">
    <property type="protein sequence ID" value="KAF1911275.1"/>
    <property type="molecule type" value="Genomic_DNA"/>
</dbReference>
<gene>
    <name evidence="1" type="ORF">BDU57DRAFT_524308</name>
</gene>
<sequence length="119" mass="13793">MFTSAVTRTGSSRPTSFHPEFRKSSYLPPVRLPQILLLAFARPMMKRHWAPTILDGHAYHGRPQKPCRLRLAKRLRARKWLTRAWLTHRSCGRFTSLCIHCSSFRRLCSQGLVSIECCV</sequence>
<accession>A0A6A5Q6R3</accession>
<dbReference type="AlphaFoldDB" id="A0A6A5Q6R3"/>
<keyword evidence="2" id="KW-1185">Reference proteome</keyword>
<proteinExistence type="predicted"/>
<organism evidence="1 2">
    <name type="scientific">Ampelomyces quisqualis</name>
    <name type="common">Powdery mildew agent</name>
    <dbReference type="NCBI Taxonomy" id="50730"/>
    <lineage>
        <taxon>Eukaryota</taxon>
        <taxon>Fungi</taxon>
        <taxon>Dikarya</taxon>
        <taxon>Ascomycota</taxon>
        <taxon>Pezizomycotina</taxon>
        <taxon>Dothideomycetes</taxon>
        <taxon>Pleosporomycetidae</taxon>
        <taxon>Pleosporales</taxon>
        <taxon>Pleosporineae</taxon>
        <taxon>Phaeosphaeriaceae</taxon>
        <taxon>Ampelomyces</taxon>
    </lineage>
</organism>